<keyword evidence="4" id="KW-0479">Metal-binding</keyword>
<dbReference type="GO" id="GO:0009432">
    <property type="term" value="P:SOS response"/>
    <property type="evidence" value="ECO:0007669"/>
    <property type="project" value="TreeGrafter"/>
</dbReference>
<dbReference type="HAMAP" id="MF_01113">
    <property type="entry name" value="DNApol_IV"/>
    <property type="match status" value="1"/>
</dbReference>
<dbReference type="GO" id="GO:0000287">
    <property type="term" value="F:magnesium ion binding"/>
    <property type="evidence" value="ECO:0007669"/>
    <property type="project" value="UniProtKB-UniRule"/>
</dbReference>
<dbReference type="NCBIfam" id="NF002883">
    <property type="entry name" value="PRK03352.1"/>
    <property type="match status" value="1"/>
</dbReference>
<name>K0KB84_SACES</name>
<dbReference type="PATRIC" id="fig|1179773.3.peg.6710"/>
<dbReference type="GO" id="GO:0006281">
    <property type="term" value="P:DNA repair"/>
    <property type="evidence" value="ECO:0007669"/>
    <property type="project" value="UniProtKB-UniRule"/>
</dbReference>
<keyword evidence="4" id="KW-0235">DNA replication</keyword>
<keyword evidence="4 6" id="KW-0808">Transferase</keyword>
<dbReference type="GO" id="GO:0006261">
    <property type="term" value="P:DNA-templated DNA replication"/>
    <property type="evidence" value="ECO:0007669"/>
    <property type="project" value="UniProtKB-UniRule"/>
</dbReference>
<keyword evidence="4" id="KW-0963">Cytoplasm</keyword>
<dbReference type="InterPro" id="IPR001126">
    <property type="entry name" value="UmuC"/>
</dbReference>
<dbReference type="SUPFAM" id="SSF100879">
    <property type="entry name" value="Lesion bypass DNA polymerase (Y-family), little finger domain"/>
    <property type="match status" value="1"/>
</dbReference>
<dbReference type="GO" id="GO:0005829">
    <property type="term" value="C:cytosol"/>
    <property type="evidence" value="ECO:0007669"/>
    <property type="project" value="TreeGrafter"/>
</dbReference>
<keyword evidence="4" id="KW-0515">Mutator protein</keyword>
<keyword evidence="4" id="KW-0238">DNA-binding</keyword>
<comment type="cofactor">
    <cofactor evidence="4">
        <name>Mg(2+)</name>
        <dbReference type="ChEBI" id="CHEBI:18420"/>
    </cofactor>
    <text evidence="4">Binds 2 magnesium ions per subunit.</text>
</comment>
<comment type="catalytic activity">
    <reaction evidence="3 4">
        <text>DNA(n) + a 2'-deoxyribonucleoside 5'-triphosphate = DNA(n+1) + diphosphate</text>
        <dbReference type="Rhea" id="RHEA:22508"/>
        <dbReference type="Rhea" id="RHEA-COMP:17339"/>
        <dbReference type="Rhea" id="RHEA-COMP:17340"/>
        <dbReference type="ChEBI" id="CHEBI:33019"/>
        <dbReference type="ChEBI" id="CHEBI:61560"/>
        <dbReference type="ChEBI" id="CHEBI:173112"/>
        <dbReference type="EC" id="2.7.7.7"/>
    </reaction>
</comment>
<comment type="function">
    <text evidence="2 4">Poorly processive, error-prone DNA polymerase involved in untargeted mutagenesis. Copies undamaged DNA at stalled replication forks, which arise in vivo from mismatched or misaligned primer ends. These misaligned primers can be extended by PolIV. Exhibits no 3'-5' exonuclease (proofreading) activity. May be involved in translesional synthesis, in conjunction with the beta clamp from PolIII.</text>
</comment>
<dbReference type="SUPFAM" id="SSF56672">
    <property type="entry name" value="DNA/RNA polymerases"/>
    <property type="match status" value="1"/>
</dbReference>
<keyword evidence="4 6" id="KW-0548">Nucleotidyltransferase</keyword>
<keyword evidence="4" id="KW-0234">DNA repair</keyword>
<organism evidence="6 7">
    <name type="scientific">Saccharothrix espanaensis (strain ATCC 51144 / DSM 44229 / JCM 9112 / NBRC 15066 / NRRL 15764)</name>
    <dbReference type="NCBI Taxonomy" id="1179773"/>
    <lineage>
        <taxon>Bacteria</taxon>
        <taxon>Bacillati</taxon>
        <taxon>Actinomycetota</taxon>
        <taxon>Actinomycetes</taxon>
        <taxon>Pseudonocardiales</taxon>
        <taxon>Pseudonocardiaceae</taxon>
        <taxon>Saccharothrix</taxon>
    </lineage>
</organism>
<comment type="subunit">
    <text evidence="4">Monomer.</text>
</comment>
<evidence type="ECO:0000256" key="4">
    <source>
        <dbReference type="HAMAP-Rule" id="MF_01113"/>
    </source>
</evidence>
<dbReference type="KEGG" id="sesp:BN6_66560"/>
<dbReference type="Pfam" id="PF11799">
    <property type="entry name" value="IMS_C"/>
    <property type="match status" value="1"/>
</dbReference>
<dbReference type="InterPro" id="IPR043502">
    <property type="entry name" value="DNA/RNA_pol_sf"/>
</dbReference>
<evidence type="ECO:0000256" key="3">
    <source>
        <dbReference type="ARBA" id="ARBA00049244"/>
    </source>
</evidence>
<dbReference type="GO" id="GO:0003887">
    <property type="term" value="F:DNA-directed DNA polymerase activity"/>
    <property type="evidence" value="ECO:0007669"/>
    <property type="project" value="UniProtKB-UniRule"/>
</dbReference>
<dbReference type="Proteomes" id="UP000006281">
    <property type="component" value="Chromosome"/>
</dbReference>
<proteinExistence type="inferred from homology"/>
<dbReference type="EC" id="2.7.7.7" evidence="4"/>
<dbReference type="Gene3D" id="1.10.150.20">
    <property type="entry name" value="5' to 3' exonuclease, C-terminal subdomain"/>
    <property type="match status" value="1"/>
</dbReference>
<sequence length="349" mass="37470">MDVSEQDWVLHVDLDQFIAAVEVARRPELRGRPVVVGGNGDPTERAVVATASYEARAFGVHSGMPLKVAVKKCPDAVFLPSDGPAYEAVSARVMDVLRELPVVVEVIGWDEAFLGARTDDPEALAALVRDRVEEETGLSCSVGIGDNKLRAKLATGFAKPAGIYRLTKHNWVEVMADRPVAALWGIGGRTSAKLAELGVRTVADLGRADPDALALRFGPAIGPHLRRLGLGAGETEVSATPWVARSRSRETTFQQDLADPADVREQVLVIARRVALDVRAEGRPALRVAVKVRFVPFFTATRSVTLPVPTDDVEAIERGALAALAKFELTRAVRLLGVRAEFGPPPDGS</sequence>
<dbReference type="InterPro" id="IPR050116">
    <property type="entry name" value="DNA_polymerase-Y"/>
</dbReference>
<dbReference type="PANTHER" id="PTHR11076">
    <property type="entry name" value="DNA REPAIR POLYMERASE UMUC / TRANSFERASE FAMILY MEMBER"/>
    <property type="match status" value="1"/>
</dbReference>
<comment type="similarity">
    <text evidence="1 4">Belongs to the DNA polymerase type-Y family.</text>
</comment>
<reference evidence="6 7" key="1">
    <citation type="journal article" date="2012" name="BMC Genomics">
        <title>Complete genome sequence of Saccharothrix espanaensis DSM 44229T and comparison to the other completely sequenced Pseudonocardiaceae.</title>
        <authorList>
            <person name="Strobel T."/>
            <person name="Al-Dilaimi A."/>
            <person name="Blom J."/>
            <person name="Gessner A."/>
            <person name="Kalinowski J."/>
            <person name="Luzhetska M."/>
            <person name="Puhler A."/>
            <person name="Szczepanowski R."/>
            <person name="Bechthold A."/>
            <person name="Ruckert C."/>
        </authorList>
    </citation>
    <scope>NUCLEOTIDE SEQUENCE [LARGE SCALE GENOMIC DNA]</scope>
    <source>
        <strain evidence="7">ATCC 51144 / DSM 44229 / JCM 9112 / NBRC 15066 / NRRL 15764</strain>
    </source>
</reference>
<dbReference type="eggNOG" id="COG0389">
    <property type="taxonomic scope" value="Bacteria"/>
</dbReference>
<dbReference type="PANTHER" id="PTHR11076:SF33">
    <property type="entry name" value="DNA POLYMERASE KAPPA"/>
    <property type="match status" value="1"/>
</dbReference>
<feature type="binding site" evidence="4">
    <location>
        <position position="110"/>
    </location>
    <ligand>
        <name>Mg(2+)</name>
        <dbReference type="ChEBI" id="CHEBI:18420"/>
    </ligand>
</feature>
<dbReference type="EMBL" id="HE804045">
    <property type="protein sequence ID" value="CCH33893.1"/>
    <property type="molecule type" value="Genomic_DNA"/>
</dbReference>
<dbReference type="Gene3D" id="3.30.70.270">
    <property type="match status" value="1"/>
</dbReference>
<keyword evidence="4" id="KW-0239">DNA-directed DNA polymerase</keyword>
<evidence type="ECO:0000259" key="5">
    <source>
        <dbReference type="PROSITE" id="PS50173"/>
    </source>
</evidence>
<keyword evidence="4" id="KW-0460">Magnesium</keyword>
<evidence type="ECO:0000313" key="7">
    <source>
        <dbReference type="Proteomes" id="UP000006281"/>
    </source>
</evidence>
<dbReference type="AlphaFoldDB" id="K0KB84"/>
<evidence type="ECO:0000256" key="1">
    <source>
        <dbReference type="ARBA" id="ARBA00010945"/>
    </source>
</evidence>
<feature type="active site" evidence="4">
    <location>
        <position position="111"/>
    </location>
</feature>
<evidence type="ECO:0000313" key="6">
    <source>
        <dbReference type="EMBL" id="CCH33893.1"/>
    </source>
</evidence>
<keyword evidence="7" id="KW-1185">Reference proteome</keyword>
<dbReference type="HOGENOM" id="CLU_012348_1_0_11"/>
<dbReference type="GO" id="GO:0003684">
    <property type="term" value="F:damaged DNA binding"/>
    <property type="evidence" value="ECO:0007669"/>
    <property type="project" value="InterPro"/>
</dbReference>
<accession>K0KB84</accession>
<dbReference type="Gene3D" id="3.40.1170.60">
    <property type="match status" value="1"/>
</dbReference>
<feature type="domain" description="UmuC" evidence="5">
    <location>
        <begin position="9"/>
        <end position="187"/>
    </location>
</feature>
<gene>
    <name evidence="6" type="primary">dinB2</name>
    <name evidence="4" type="synonym">dinB</name>
    <name evidence="6" type="ordered locus">BN6_66560</name>
</gene>
<dbReference type="Gene3D" id="3.30.1490.100">
    <property type="entry name" value="DNA polymerase, Y-family, little finger domain"/>
    <property type="match status" value="1"/>
</dbReference>
<feature type="site" description="Substrate discrimination" evidence="4">
    <location>
        <position position="18"/>
    </location>
</feature>
<protein>
    <recommendedName>
        <fullName evidence="4">DNA polymerase IV</fullName>
        <shortName evidence="4">Pol IV</shortName>
        <ecNumber evidence="4">2.7.7.7</ecNumber>
    </recommendedName>
</protein>
<dbReference type="PROSITE" id="PS50173">
    <property type="entry name" value="UMUC"/>
    <property type="match status" value="1"/>
</dbReference>
<dbReference type="GO" id="GO:0042276">
    <property type="term" value="P:error-prone translesion synthesis"/>
    <property type="evidence" value="ECO:0007669"/>
    <property type="project" value="TreeGrafter"/>
</dbReference>
<dbReference type="CDD" id="cd03586">
    <property type="entry name" value="PolY_Pol_IV_kappa"/>
    <property type="match status" value="1"/>
</dbReference>
<dbReference type="STRING" id="1179773.BN6_66560"/>
<dbReference type="InterPro" id="IPR043128">
    <property type="entry name" value="Rev_trsase/Diguanyl_cyclase"/>
</dbReference>
<comment type="subcellular location">
    <subcellularLocation>
        <location evidence="4">Cytoplasm</location>
    </subcellularLocation>
</comment>
<evidence type="ECO:0000256" key="2">
    <source>
        <dbReference type="ARBA" id="ARBA00025589"/>
    </source>
</evidence>
<feature type="binding site" evidence="4">
    <location>
        <position position="13"/>
    </location>
    <ligand>
        <name>Mg(2+)</name>
        <dbReference type="ChEBI" id="CHEBI:18420"/>
    </ligand>
</feature>
<dbReference type="Pfam" id="PF00817">
    <property type="entry name" value="IMS"/>
    <property type="match status" value="1"/>
</dbReference>
<dbReference type="InterPro" id="IPR022880">
    <property type="entry name" value="DNApol_IV"/>
</dbReference>
<keyword evidence="4" id="KW-0227">DNA damage</keyword>
<dbReference type="InterPro" id="IPR017961">
    <property type="entry name" value="DNA_pol_Y-fam_little_finger"/>
</dbReference>
<dbReference type="InterPro" id="IPR036775">
    <property type="entry name" value="DNA_pol_Y-fam_lit_finger_sf"/>
</dbReference>